<comment type="caution">
    <text evidence="1">The sequence shown here is derived from an EMBL/GenBank/DDBJ whole genome shotgun (WGS) entry which is preliminary data.</text>
</comment>
<sequence length="153" mass="17535">MELVEAKYKLFVSKKMSRDDFIKQLRMIFGDTSLRSTLTNLQSEVNDKFPFGNNAKQAPGRVEFGVNQENNELLFGYGIKQGAGKDQFEVDQALLGLHLPMYFIYRCRLKWFHHRDSSSIIARFGRSLRASSKGILGYTEGRASLMPRLDGFE</sequence>
<keyword evidence="2" id="KW-1185">Reference proteome</keyword>
<dbReference type="Proteomes" id="UP000828048">
    <property type="component" value="Chromosome 5"/>
</dbReference>
<dbReference type="EMBL" id="CM037155">
    <property type="protein sequence ID" value="KAH7845682.1"/>
    <property type="molecule type" value="Genomic_DNA"/>
</dbReference>
<protein>
    <submittedName>
        <fullName evidence="1">Uncharacterized protein</fullName>
    </submittedName>
</protein>
<organism evidence="1 2">
    <name type="scientific">Vaccinium darrowii</name>
    <dbReference type="NCBI Taxonomy" id="229202"/>
    <lineage>
        <taxon>Eukaryota</taxon>
        <taxon>Viridiplantae</taxon>
        <taxon>Streptophyta</taxon>
        <taxon>Embryophyta</taxon>
        <taxon>Tracheophyta</taxon>
        <taxon>Spermatophyta</taxon>
        <taxon>Magnoliopsida</taxon>
        <taxon>eudicotyledons</taxon>
        <taxon>Gunneridae</taxon>
        <taxon>Pentapetalae</taxon>
        <taxon>asterids</taxon>
        <taxon>Ericales</taxon>
        <taxon>Ericaceae</taxon>
        <taxon>Vaccinioideae</taxon>
        <taxon>Vaccinieae</taxon>
        <taxon>Vaccinium</taxon>
    </lineage>
</organism>
<evidence type="ECO:0000313" key="2">
    <source>
        <dbReference type="Proteomes" id="UP000828048"/>
    </source>
</evidence>
<accession>A0ACB7XWT6</accession>
<evidence type="ECO:0000313" key="1">
    <source>
        <dbReference type="EMBL" id="KAH7845682.1"/>
    </source>
</evidence>
<proteinExistence type="predicted"/>
<name>A0ACB7XWT6_9ERIC</name>
<reference evidence="1 2" key="1">
    <citation type="journal article" date="2021" name="Hortic Res">
        <title>High-quality reference genome and annotation aids understanding of berry development for evergreen blueberry (Vaccinium darrowii).</title>
        <authorList>
            <person name="Yu J."/>
            <person name="Hulse-Kemp A.M."/>
            <person name="Babiker E."/>
            <person name="Staton M."/>
        </authorList>
    </citation>
    <scope>NUCLEOTIDE SEQUENCE [LARGE SCALE GENOMIC DNA]</scope>
    <source>
        <strain evidence="2">cv. NJ 8807/NJ 8810</strain>
        <tissue evidence="1">Young leaf</tissue>
    </source>
</reference>
<gene>
    <name evidence="1" type="ORF">Vadar_004795</name>
</gene>